<feature type="transmembrane region" description="Helical" evidence="7">
    <location>
        <begin position="136"/>
        <end position="155"/>
    </location>
</feature>
<dbReference type="SUPFAM" id="SSF161098">
    <property type="entry name" value="MetI-like"/>
    <property type="match status" value="1"/>
</dbReference>
<evidence type="ECO:0000259" key="8">
    <source>
        <dbReference type="PROSITE" id="PS50928"/>
    </source>
</evidence>
<evidence type="ECO:0000313" key="9">
    <source>
        <dbReference type="EMBL" id="NBC69299.1"/>
    </source>
</evidence>
<dbReference type="InterPro" id="IPR000515">
    <property type="entry name" value="MetI-like"/>
</dbReference>
<dbReference type="GO" id="GO:0005886">
    <property type="term" value="C:plasma membrane"/>
    <property type="evidence" value="ECO:0007669"/>
    <property type="project" value="UniProtKB-SubCell"/>
</dbReference>
<organism evidence="9 10">
    <name type="scientific">Paenibacillus sacheonensis</name>
    <dbReference type="NCBI Taxonomy" id="742054"/>
    <lineage>
        <taxon>Bacteria</taxon>
        <taxon>Bacillati</taxon>
        <taxon>Bacillota</taxon>
        <taxon>Bacilli</taxon>
        <taxon>Bacillales</taxon>
        <taxon>Paenibacillaceae</taxon>
        <taxon>Paenibacillus</taxon>
    </lineage>
</organism>
<dbReference type="RefSeq" id="WP_161696974.1">
    <property type="nucleotide sequence ID" value="NZ_JAAAMU010000004.1"/>
</dbReference>
<evidence type="ECO:0000256" key="4">
    <source>
        <dbReference type="ARBA" id="ARBA00022692"/>
    </source>
</evidence>
<feature type="transmembrane region" description="Helical" evidence="7">
    <location>
        <begin position="12"/>
        <end position="31"/>
    </location>
</feature>
<dbReference type="OrthoDB" id="9810086at2"/>
<keyword evidence="3" id="KW-1003">Cell membrane</keyword>
<dbReference type="Proteomes" id="UP000558113">
    <property type="component" value="Unassembled WGS sequence"/>
</dbReference>
<dbReference type="PROSITE" id="PS50928">
    <property type="entry name" value="ABC_TM1"/>
    <property type="match status" value="1"/>
</dbReference>
<gene>
    <name evidence="9" type="ORF">GT003_09875</name>
</gene>
<feature type="transmembrane region" description="Helical" evidence="7">
    <location>
        <begin position="234"/>
        <end position="253"/>
    </location>
</feature>
<dbReference type="CDD" id="cd06261">
    <property type="entry name" value="TM_PBP2"/>
    <property type="match status" value="1"/>
</dbReference>
<proteinExistence type="inferred from homology"/>
<dbReference type="AlphaFoldDB" id="A0A7X4YPN9"/>
<sequence length="270" mass="29998">MRIRLNWRHIPLLLAAAFSLFPMVFLFLNAFKKKAEIIKNPLGWPLHWTMDNFVKAWEKGHYNIAYLNTFIVTGLTVVLMCIVCGLAAYGLTYMKTPGGGIFLAYLFVTMSMPIGFIPIFFMTVKLGLINNYWGVIIPYVGGGFAFNVFLLRAFMIGIPKDLLESATVDGCNQMRAFFAIILPLAKPAFTVVALFTTLSSWNEIFLSNAILQSDGMKTVSVAYLNFTSKYGTNWGLMAAGGVLTVIPMIVLFLSMSKKFVSGLQEGGVKF</sequence>
<keyword evidence="6 7" id="KW-0472">Membrane</keyword>
<evidence type="ECO:0000256" key="1">
    <source>
        <dbReference type="ARBA" id="ARBA00004651"/>
    </source>
</evidence>
<feature type="transmembrane region" description="Helical" evidence="7">
    <location>
        <begin position="176"/>
        <end position="198"/>
    </location>
</feature>
<evidence type="ECO:0000313" key="10">
    <source>
        <dbReference type="Proteomes" id="UP000558113"/>
    </source>
</evidence>
<feature type="transmembrane region" description="Helical" evidence="7">
    <location>
        <begin position="64"/>
        <end position="89"/>
    </location>
</feature>
<dbReference type="PANTHER" id="PTHR43744:SF8">
    <property type="entry name" value="SN-GLYCEROL-3-PHOSPHATE TRANSPORT SYSTEM PERMEASE PROTEIN UGPE"/>
    <property type="match status" value="1"/>
</dbReference>
<evidence type="ECO:0000256" key="3">
    <source>
        <dbReference type="ARBA" id="ARBA00022475"/>
    </source>
</evidence>
<keyword evidence="2 7" id="KW-0813">Transport</keyword>
<dbReference type="EMBL" id="JAAAMU010000004">
    <property type="protein sequence ID" value="NBC69299.1"/>
    <property type="molecule type" value="Genomic_DNA"/>
</dbReference>
<dbReference type="Gene3D" id="1.10.3720.10">
    <property type="entry name" value="MetI-like"/>
    <property type="match status" value="1"/>
</dbReference>
<accession>A0A7X4YPN9</accession>
<comment type="caution">
    <text evidence="9">The sequence shown here is derived from an EMBL/GenBank/DDBJ whole genome shotgun (WGS) entry which is preliminary data.</text>
</comment>
<evidence type="ECO:0000256" key="6">
    <source>
        <dbReference type="ARBA" id="ARBA00023136"/>
    </source>
</evidence>
<protein>
    <submittedName>
        <fullName evidence="9">ABC transporter permease subunit</fullName>
    </submittedName>
</protein>
<feature type="domain" description="ABC transmembrane type-1" evidence="8">
    <location>
        <begin position="66"/>
        <end position="255"/>
    </location>
</feature>
<evidence type="ECO:0000256" key="5">
    <source>
        <dbReference type="ARBA" id="ARBA00022989"/>
    </source>
</evidence>
<evidence type="ECO:0000256" key="7">
    <source>
        <dbReference type="RuleBase" id="RU363032"/>
    </source>
</evidence>
<name>A0A7X4YPN9_9BACL</name>
<comment type="similarity">
    <text evidence="7">Belongs to the binding-protein-dependent transport system permease family.</text>
</comment>
<feature type="transmembrane region" description="Helical" evidence="7">
    <location>
        <begin position="101"/>
        <end position="124"/>
    </location>
</feature>
<keyword evidence="10" id="KW-1185">Reference proteome</keyword>
<dbReference type="GO" id="GO:0055085">
    <property type="term" value="P:transmembrane transport"/>
    <property type="evidence" value="ECO:0007669"/>
    <property type="project" value="InterPro"/>
</dbReference>
<evidence type="ECO:0000256" key="2">
    <source>
        <dbReference type="ARBA" id="ARBA00022448"/>
    </source>
</evidence>
<dbReference type="Pfam" id="PF00528">
    <property type="entry name" value="BPD_transp_1"/>
    <property type="match status" value="1"/>
</dbReference>
<keyword evidence="4 7" id="KW-0812">Transmembrane</keyword>
<comment type="subcellular location">
    <subcellularLocation>
        <location evidence="1 7">Cell membrane</location>
        <topology evidence="1 7">Multi-pass membrane protein</topology>
    </subcellularLocation>
</comment>
<reference evidence="9 10" key="1">
    <citation type="submission" date="2020-01" db="EMBL/GenBank/DDBJ databases">
        <title>Paenibacillus soybeanensis sp. nov. isolated from the nodules of soybean (Glycine max(L.) Merr).</title>
        <authorList>
            <person name="Wang H."/>
        </authorList>
    </citation>
    <scope>NUCLEOTIDE SEQUENCE [LARGE SCALE GENOMIC DNA]</scope>
    <source>
        <strain evidence="9 10">DSM 23054</strain>
    </source>
</reference>
<dbReference type="InterPro" id="IPR035906">
    <property type="entry name" value="MetI-like_sf"/>
</dbReference>
<dbReference type="PANTHER" id="PTHR43744">
    <property type="entry name" value="ABC TRANSPORTER PERMEASE PROTEIN MG189-RELATED-RELATED"/>
    <property type="match status" value="1"/>
</dbReference>
<keyword evidence="5 7" id="KW-1133">Transmembrane helix</keyword>